<feature type="compositionally biased region" description="Pro residues" evidence="1">
    <location>
        <begin position="121"/>
        <end position="138"/>
    </location>
</feature>
<protein>
    <submittedName>
        <fullName evidence="3">Phosphoribosylglycinamide synthetase</fullName>
    </submittedName>
</protein>
<evidence type="ECO:0000259" key="2">
    <source>
        <dbReference type="Pfam" id="PF18603"/>
    </source>
</evidence>
<keyword evidence="4" id="KW-1185">Reference proteome</keyword>
<feature type="domain" description="L-amino acid ligase C-terminal" evidence="2">
    <location>
        <begin position="262"/>
        <end position="334"/>
    </location>
</feature>
<dbReference type="InterPro" id="IPR040570">
    <property type="entry name" value="LAL_C2"/>
</dbReference>
<accession>A0ABV2UV18</accession>
<dbReference type="EMBL" id="JBEXPZ010000014">
    <property type="protein sequence ID" value="MET9845401.1"/>
    <property type="molecule type" value="Genomic_DNA"/>
</dbReference>
<feature type="region of interest" description="Disordered" evidence="1">
    <location>
        <begin position="104"/>
        <end position="142"/>
    </location>
</feature>
<dbReference type="Gene3D" id="3.30.470.20">
    <property type="entry name" value="ATP-grasp fold, B domain"/>
    <property type="match status" value="1"/>
</dbReference>
<feature type="compositionally biased region" description="Basic and acidic residues" evidence="1">
    <location>
        <begin position="379"/>
        <end position="392"/>
    </location>
</feature>
<proteinExistence type="predicted"/>
<evidence type="ECO:0000256" key="1">
    <source>
        <dbReference type="SAM" id="MobiDB-lite"/>
    </source>
</evidence>
<reference evidence="3 4" key="1">
    <citation type="submission" date="2024-06" db="EMBL/GenBank/DDBJ databases">
        <title>The Natural Products Discovery Center: Release of the First 8490 Sequenced Strains for Exploring Actinobacteria Biosynthetic Diversity.</title>
        <authorList>
            <person name="Kalkreuter E."/>
            <person name="Kautsar S.A."/>
            <person name="Yang D."/>
            <person name="Bader C.D."/>
            <person name="Teijaro C.N."/>
            <person name="Fluegel L."/>
            <person name="Davis C.M."/>
            <person name="Simpson J.R."/>
            <person name="Lauterbach L."/>
            <person name="Steele A.D."/>
            <person name="Gui C."/>
            <person name="Meng S."/>
            <person name="Li G."/>
            <person name="Viehrig K."/>
            <person name="Ye F."/>
            <person name="Su P."/>
            <person name="Kiefer A.F."/>
            <person name="Nichols A."/>
            <person name="Cepeda A.J."/>
            <person name="Yan W."/>
            <person name="Fan B."/>
            <person name="Jiang Y."/>
            <person name="Adhikari A."/>
            <person name="Zheng C.-J."/>
            <person name="Schuster L."/>
            <person name="Cowan T.M."/>
            <person name="Smanski M.J."/>
            <person name="Chevrette M.G."/>
            <person name="De Carvalho L.P.S."/>
            <person name="Shen B."/>
        </authorList>
    </citation>
    <scope>NUCLEOTIDE SEQUENCE [LARGE SCALE GENOMIC DNA]</scope>
    <source>
        <strain evidence="3 4">NPDC006434</strain>
    </source>
</reference>
<dbReference type="Pfam" id="PF18603">
    <property type="entry name" value="LAL_C2"/>
    <property type="match status" value="1"/>
</dbReference>
<dbReference type="RefSeq" id="WP_355396231.1">
    <property type="nucleotide sequence ID" value="NZ_JBEGHN010000061.1"/>
</dbReference>
<evidence type="ECO:0000313" key="4">
    <source>
        <dbReference type="Proteomes" id="UP001550210"/>
    </source>
</evidence>
<comment type="caution">
    <text evidence="3">The sequence shown here is derived from an EMBL/GenBank/DDBJ whole genome shotgun (WGS) entry which is preliminary data.</text>
</comment>
<dbReference type="SUPFAM" id="SSF56059">
    <property type="entry name" value="Glutathione synthetase ATP-binding domain-like"/>
    <property type="match status" value="1"/>
</dbReference>
<organism evidence="3 4">
    <name type="scientific">Streptomyces ossamyceticus</name>
    <dbReference type="NCBI Taxonomy" id="249581"/>
    <lineage>
        <taxon>Bacteria</taxon>
        <taxon>Bacillati</taxon>
        <taxon>Actinomycetota</taxon>
        <taxon>Actinomycetes</taxon>
        <taxon>Kitasatosporales</taxon>
        <taxon>Streptomycetaceae</taxon>
        <taxon>Streptomyces</taxon>
    </lineage>
</organism>
<dbReference type="Proteomes" id="UP001550210">
    <property type="component" value="Unassembled WGS sequence"/>
</dbReference>
<feature type="region of interest" description="Disordered" evidence="1">
    <location>
        <begin position="333"/>
        <end position="392"/>
    </location>
</feature>
<name>A0ABV2UV18_9ACTN</name>
<evidence type="ECO:0000313" key="3">
    <source>
        <dbReference type="EMBL" id="MET9845401.1"/>
    </source>
</evidence>
<sequence length="392" mass="42103">MAGRIDDRRLLLVLPRYRVVRKAVAAGFDVWSLWDPGLADARSLRQIEDASHELLLTDHSDEQGLRALVSRTVRRHRIGHVLHLSSDDPLELVLPALEEGWRLGRAPNPPSAVRALSRVRPAPPDPPSRPGPSGPVPQWPGFSVQAFSTEGRHQVIGVTARRGTGHLHPAPPAALDRSVVDRLVTRALDAAGHRFGPAHFEFAATPDGPRLMAARAGLGGDRIPLLVDIAQGLDLEAAVFAALLGKELGPVPEPARFASIDFFRMPAGRLRTVAGIDSICALPYTQAVNFPYSPGDSVPFPDGTGNGYVVVSGDTAREAARRSGGAVELLRADVREEKPVDDPVCEPVGEPVSEPVGKPVGKPVSGPDGKPETVTGQRSAERRVERREEARE</sequence>
<gene>
    <name evidence="3" type="ORF">ABZZ21_12600</name>
</gene>